<comment type="caution">
    <text evidence="10">The sequence shown here is derived from an EMBL/GenBank/DDBJ whole genome shotgun (WGS) entry which is preliminary data.</text>
</comment>
<accession>A0A662YSC8</accession>
<evidence type="ECO:0000259" key="9">
    <source>
        <dbReference type="Pfam" id="PF00884"/>
    </source>
</evidence>
<feature type="non-terminal residue" evidence="10">
    <location>
        <position position="1"/>
    </location>
</feature>
<feature type="compositionally biased region" description="Basic and acidic residues" evidence="6">
    <location>
        <begin position="501"/>
        <end position="515"/>
    </location>
</feature>
<feature type="transmembrane region" description="Helical" evidence="7">
    <location>
        <begin position="189"/>
        <end position="208"/>
    </location>
</feature>
<dbReference type="PANTHER" id="PTHR42693:SF9">
    <property type="entry name" value="STERYL-SULFATASE"/>
    <property type="match status" value="1"/>
</dbReference>
<keyword evidence="11" id="KW-1185">Reference proteome</keyword>
<protein>
    <submittedName>
        <fullName evidence="10">Steryl-sulfatase</fullName>
    </submittedName>
</protein>
<evidence type="ECO:0000256" key="1">
    <source>
        <dbReference type="ARBA" id="ARBA00001913"/>
    </source>
</evidence>
<dbReference type="EMBL" id="SCEB01000504">
    <property type="protein sequence ID" value="RXM98976.1"/>
    <property type="molecule type" value="Genomic_DNA"/>
</dbReference>
<dbReference type="Pfam" id="PF14707">
    <property type="entry name" value="Sulfatase_C"/>
    <property type="match status" value="1"/>
</dbReference>
<dbReference type="PANTHER" id="PTHR42693">
    <property type="entry name" value="ARYLSULFATASE FAMILY MEMBER"/>
    <property type="match status" value="1"/>
</dbReference>
<feature type="chain" id="PRO_5025041436" evidence="8">
    <location>
        <begin position="31"/>
        <end position="662"/>
    </location>
</feature>
<dbReference type="InterPro" id="IPR024607">
    <property type="entry name" value="Sulfatase_CS"/>
</dbReference>
<keyword evidence="7" id="KW-1133">Transmembrane helix</keyword>
<evidence type="ECO:0000313" key="10">
    <source>
        <dbReference type="EMBL" id="RXM98976.1"/>
    </source>
</evidence>
<dbReference type="Proteomes" id="UP000289886">
    <property type="component" value="Unassembled WGS sequence"/>
</dbReference>
<keyword evidence="5" id="KW-0106">Calcium</keyword>
<evidence type="ECO:0000256" key="3">
    <source>
        <dbReference type="ARBA" id="ARBA00022723"/>
    </source>
</evidence>
<name>A0A662YSC8_ACIRT</name>
<dbReference type="SUPFAM" id="SSF53649">
    <property type="entry name" value="Alkaline phosphatase-like"/>
    <property type="match status" value="1"/>
</dbReference>
<reference evidence="10 11" key="1">
    <citation type="submission" date="2019-01" db="EMBL/GenBank/DDBJ databases">
        <title>Draft Genome and Complete Hox-Cluster Characterization of the Sterlet Sturgeon (Acipenser ruthenus).</title>
        <authorList>
            <person name="Wei Q."/>
        </authorList>
    </citation>
    <scope>NUCLEOTIDE SEQUENCE [LARGE SCALE GENOMIC DNA]</scope>
    <source>
        <strain evidence="10">WHYD16114868_AA</strain>
        <tissue evidence="10">Blood</tissue>
    </source>
</reference>
<evidence type="ECO:0000256" key="6">
    <source>
        <dbReference type="SAM" id="MobiDB-lite"/>
    </source>
</evidence>
<feature type="domain" description="Sulfatase N-terminal" evidence="9">
    <location>
        <begin position="35"/>
        <end position="363"/>
    </location>
</feature>
<organism evidence="10 11">
    <name type="scientific">Acipenser ruthenus</name>
    <name type="common">Sterlet sturgeon</name>
    <dbReference type="NCBI Taxonomy" id="7906"/>
    <lineage>
        <taxon>Eukaryota</taxon>
        <taxon>Metazoa</taxon>
        <taxon>Chordata</taxon>
        <taxon>Craniata</taxon>
        <taxon>Vertebrata</taxon>
        <taxon>Euteleostomi</taxon>
        <taxon>Actinopterygii</taxon>
        <taxon>Chondrostei</taxon>
        <taxon>Acipenseriformes</taxon>
        <taxon>Acipenseridae</taxon>
        <taxon>Acipenser</taxon>
    </lineage>
</organism>
<keyword evidence="3" id="KW-0479">Metal-binding</keyword>
<dbReference type="Gene3D" id="3.40.720.10">
    <property type="entry name" value="Alkaline Phosphatase, subunit A"/>
    <property type="match status" value="1"/>
</dbReference>
<evidence type="ECO:0000256" key="8">
    <source>
        <dbReference type="SAM" id="SignalP"/>
    </source>
</evidence>
<gene>
    <name evidence="10" type="ORF">EOD39_12355</name>
</gene>
<dbReference type="AlphaFoldDB" id="A0A662YSC8"/>
<feature type="signal peptide" evidence="8">
    <location>
        <begin position="1"/>
        <end position="30"/>
    </location>
</feature>
<proteinExistence type="inferred from homology"/>
<evidence type="ECO:0000256" key="7">
    <source>
        <dbReference type="SAM" id="Phobius"/>
    </source>
</evidence>
<sequence>LKSHFFFFSRNMKLMFVLCLQFVLETCCTGKEGQPNFVLIMVDDLGIGDLGCYGNTTLRTPNIDRLAQEGVKLTQHIAAAPLCTPSRAAFMTGRYPIRSGMAGYGRSGVYIVAAASGGLPTEEITFAKLAKQNGYSTALIGKWHLGLNCESNNDYCHHPLNHGFNYFYGITMTNLRDCQPDHGTVFSKVYGHIPFPSIAVALITVLVFHSCGIIIVPRKIVLYAALLIALGLVLFAIFVVTFPYLNCFLMKNHQIVQQPFSSENLTPRMTHEAIEFLQRNREQPFLLVFTFLQVHTALFASQRFKGKSKHGLYGDAVEEVDWSVGQIMSTLDHLNLNERTLVYFTSDQGAHLEEISSINGDIHGGWNGIYKGDSIWKVFFFTPNFYPENSNSCLHTHLCLCTKGYITHHDPPLLFDLSKDPSEEIPLTPETEPNFHLIMAVVRQAVANHTKTLSDVPNQLSLKWRDIGAPKNREDASREFHGGEEQELERELGWLRSLERSTAEDSRRMTGDARGRPRAVVKTEPGAKMEDKTCRGASSAEEPLDSHSVYSTGSQRGTRSKRERTGAGCQHGNADALSRRPWEEEQYRHCARLERKAVDRLSVDRVATLVVRGGPLVDGPKEELRKLQGEDPELKLVVVGLVEDQRPTLEEVSPCPSGSKGC</sequence>
<keyword evidence="7" id="KW-0472">Membrane</keyword>
<dbReference type="PROSITE" id="PS00149">
    <property type="entry name" value="SULFATASE_2"/>
    <property type="match status" value="1"/>
</dbReference>
<dbReference type="InterPro" id="IPR017850">
    <property type="entry name" value="Alkaline_phosphatase_core_sf"/>
</dbReference>
<evidence type="ECO:0000256" key="4">
    <source>
        <dbReference type="ARBA" id="ARBA00022801"/>
    </source>
</evidence>
<dbReference type="GO" id="GO:0046872">
    <property type="term" value="F:metal ion binding"/>
    <property type="evidence" value="ECO:0007669"/>
    <property type="project" value="UniProtKB-KW"/>
</dbReference>
<dbReference type="PROSITE" id="PS00523">
    <property type="entry name" value="SULFATASE_1"/>
    <property type="match status" value="1"/>
</dbReference>
<dbReference type="GO" id="GO:0004065">
    <property type="term" value="F:arylsulfatase activity"/>
    <property type="evidence" value="ECO:0007669"/>
    <property type="project" value="TreeGrafter"/>
</dbReference>
<keyword evidence="7" id="KW-0812">Transmembrane</keyword>
<dbReference type="InterPro" id="IPR000917">
    <property type="entry name" value="Sulfatase_N"/>
</dbReference>
<feature type="compositionally biased region" description="Polar residues" evidence="6">
    <location>
        <begin position="548"/>
        <end position="557"/>
    </location>
</feature>
<evidence type="ECO:0000256" key="5">
    <source>
        <dbReference type="ARBA" id="ARBA00022837"/>
    </source>
</evidence>
<comment type="cofactor">
    <cofactor evidence="1">
        <name>Ca(2+)</name>
        <dbReference type="ChEBI" id="CHEBI:29108"/>
    </cofactor>
</comment>
<feature type="region of interest" description="Disordered" evidence="6">
    <location>
        <begin position="501"/>
        <end position="574"/>
    </location>
</feature>
<evidence type="ECO:0000256" key="2">
    <source>
        <dbReference type="ARBA" id="ARBA00008779"/>
    </source>
</evidence>
<feature type="compositionally biased region" description="Basic and acidic residues" evidence="6">
    <location>
        <begin position="525"/>
        <end position="534"/>
    </location>
</feature>
<keyword evidence="4" id="KW-0378">Hydrolase</keyword>
<dbReference type="InterPro" id="IPR050738">
    <property type="entry name" value="Sulfatase"/>
</dbReference>
<keyword evidence="8" id="KW-0732">Signal</keyword>
<feature type="transmembrane region" description="Helical" evidence="7">
    <location>
        <begin position="220"/>
        <end position="245"/>
    </location>
</feature>
<dbReference type="Pfam" id="PF00884">
    <property type="entry name" value="Sulfatase"/>
    <property type="match status" value="1"/>
</dbReference>
<comment type="similarity">
    <text evidence="2">Belongs to the sulfatase family.</text>
</comment>
<evidence type="ECO:0000313" key="11">
    <source>
        <dbReference type="Proteomes" id="UP000289886"/>
    </source>
</evidence>